<proteinExistence type="predicted"/>
<evidence type="ECO:0000259" key="2">
    <source>
        <dbReference type="PROSITE" id="PS50086"/>
    </source>
</evidence>
<dbReference type="EnsemblPlants" id="MELO3C025077.2.1">
    <property type="protein sequence ID" value="MELO3C025077.2.1"/>
    <property type="gene ID" value="MELO3C025077.2"/>
</dbReference>
<feature type="domain" description="Rab-GAP TBC" evidence="2">
    <location>
        <begin position="12"/>
        <end position="73"/>
    </location>
</feature>
<dbReference type="AlphaFoldDB" id="A0A9I9DWW2"/>
<evidence type="ECO:0000313" key="3">
    <source>
        <dbReference type="EnsemblPlants" id="MELO3C025077.2.1"/>
    </source>
</evidence>
<dbReference type="Pfam" id="PF00566">
    <property type="entry name" value="RabGAP-TBC"/>
    <property type="match status" value="1"/>
</dbReference>
<organism evidence="3">
    <name type="scientific">Cucumis melo</name>
    <name type="common">Muskmelon</name>
    <dbReference type="NCBI Taxonomy" id="3656"/>
    <lineage>
        <taxon>Eukaryota</taxon>
        <taxon>Viridiplantae</taxon>
        <taxon>Streptophyta</taxon>
        <taxon>Embryophyta</taxon>
        <taxon>Tracheophyta</taxon>
        <taxon>Spermatophyta</taxon>
        <taxon>Magnoliopsida</taxon>
        <taxon>eudicotyledons</taxon>
        <taxon>Gunneridae</taxon>
        <taxon>Pentapetalae</taxon>
        <taxon>rosids</taxon>
        <taxon>fabids</taxon>
        <taxon>Cucurbitales</taxon>
        <taxon>Cucurbitaceae</taxon>
        <taxon>Benincaseae</taxon>
        <taxon>Cucumis</taxon>
    </lineage>
</organism>
<feature type="chain" id="PRO_5039939688" description="Rab-GAP TBC domain-containing protein" evidence="1">
    <location>
        <begin position="29"/>
        <end position="73"/>
    </location>
</feature>
<reference evidence="3" key="1">
    <citation type="submission" date="2023-03" db="UniProtKB">
        <authorList>
            <consortium name="EnsemblPlants"/>
        </authorList>
    </citation>
    <scope>IDENTIFICATION</scope>
</reference>
<dbReference type="InterPro" id="IPR000195">
    <property type="entry name" value="Rab-GAP-TBC_dom"/>
</dbReference>
<accession>A0A9I9DWW2</accession>
<sequence>MDHTIFLQILNSFKFHFLLNCWWMLTLHQIGLDVVRTDKTLVLYEKQENLSKLWDILAVYAWIDKDIDYCQGG</sequence>
<dbReference type="Gramene" id="MELO3C025077.2.1">
    <property type="protein sequence ID" value="MELO3C025077.2.1"/>
    <property type="gene ID" value="MELO3C025077.2"/>
</dbReference>
<protein>
    <recommendedName>
        <fullName evidence="2">Rab-GAP TBC domain-containing protein</fullName>
    </recommendedName>
</protein>
<evidence type="ECO:0000256" key="1">
    <source>
        <dbReference type="SAM" id="SignalP"/>
    </source>
</evidence>
<dbReference type="Gene3D" id="1.10.8.270">
    <property type="entry name" value="putative rabgap domain of human tbc1 domain family member 14 like domains"/>
    <property type="match status" value="1"/>
</dbReference>
<name>A0A9I9DWW2_CUCME</name>
<dbReference type="InterPro" id="IPR035969">
    <property type="entry name" value="Rab-GAP_TBC_sf"/>
</dbReference>
<dbReference type="SUPFAM" id="SSF47923">
    <property type="entry name" value="Ypt/Rab-GAP domain of gyp1p"/>
    <property type="match status" value="1"/>
</dbReference>
<keyword evidence="1" id="KW-0732">Signal</keyword>
<dbReference type="PROSITE" id="PS50086">
    <property type="entry name" value="TBC_RABGAP"/>
    <property type="match status" value="1"/>
</dbReference>
<feature type="signal peptide" evidence="1">
    <location>
        <begin position="1"/>
        <end position="28"/>
    </location>
</feature>